<evidence type="ECO:0000313" key="4">
    <source>
        <dbReference type="Proteomes" id="UP000075604"/>
    </source>
</evidence>
<dbReference type="PIRSF" id="PIRSF034888">
    <property type="entry name" value="P-loop_UCP034888"/>
    <property type="match status" value="1"/>
</dbReference>
<dbReference type="SUPFAM" id="SSF52540">
    <property type="entry name" value="P-loop containing nucleoside triphosphate hydrolases"/>
    <property type="match status" value="1"/>
</dbReference>
<reference evidence="3 4" key="1">
    <citation type="submission" date="2014-02" db="EMBL/GenBank/DDBJ databases">
        <title>The small core and large imbalanced accessory genome model reveals a collaborative survival strategy of Sorangium cellulosum strains in nature.</title>
        <authorList>
            <person name="Han K."/>
            <person name="Peng R."/>
            <person name="Blom J."/>
            <person name="Li Y.-Z."/>
        </authorList>
    </citation>
    <scope>NUCLEOTIDE SEQUENCE [LARGE SCALE GENOMIC DNA]</scope>
    <source>
        <strain evidence="3 4">So0157-18</strain>
    </source>
</reference>
<feature type="region of interest" description="Disordered" evidence="1">
    <location>
        <begin position="1"/>
        <end position="21"/>
    </location>
</feature>
<dbReference type="Pfam" id="PF13304">
    <property type="entry name" value="AAA_21"/>
    <property type="match status" value="1"/>
</dbReference>
<feature type="domain" description="ATPase AAA-type core" evidence="2">
    <location>
        <begin position="305"/>
        <end position="378"/>
    </location>
</feature>
<dbReference type="InterPro" id="IPR014592">
    <property type="entry name" value="P-loop_UCP034888"/>
</dbReference>
<evidence type="ECO:0000313" key="3">
    <source>
        <dbReference type="EMBL" id="KYF47515.1"/>
    </source>
</evidence>
<sequence>MAKEERTKKISPRSKPAPPATGISAVAVEGYKSLRQRTEVAIRPLTLLAGANCSGKSSVMQAPLLLKQTREAPYDPGALLLDGPHVRFTAAEQLLSRSGKRRMSDGFAVTMAVIGGVEVTVRFKRLPGMGFDLVEMSSTRPGEPPFTVRAGASRDEILGSLPGGGGEQAATSFHRISVVRDRCFLTVRAEGKRTGPLAPVAGTVMGPPRWIDTALLGIIHVPALRGNPTRTYKTSAVGGVFPGTFEPYVASIIHHWQITKDIRQKQLGAALERLGLTWKVETSRIDDTQVELRVGRLRRGGRGGARDLVSIADVGFGLSQCLPVVVALLIARPGQLVYLEEPEIHLHPRAQVALAQILADAASRGVRVVAETHSSLLLLGVQSLVAEGALSPDRVALHWFSQNEDGDTEVRSADLDDAGAFGDWPEDFDEVALAAQSRYLDAAEARMARR</sequence>
<name>A0A150NZB2_SORCE</name>
<proteinExistence type="predicted"/>
<dbReference type="AlphaFoldDB" id="A0A150NZB2"/>
<dbReference type="EMBL" id="JELX01004505">
    <property type="protein sequence ID" value="KYF47515.1"/>
    <property type="molecule type" value="Genomic_DNA"/>
</dbReference>
<evidence type="ECO:0000256" key="1">
    <source>
        <dbReference type="SAM" id="MobiDB-lite"/>
    </source>
</evidence>
<dbReference type="InterPro" id="IPR027417">
    <property type="entry name" value="P-loop_NTPase"/>
</dbReference>
<gene>
    <name evidence="3" type="ORF">BE04_42500</name>
</gene>
<dbReference type="InterPro" id="IPR051396">
    <property type="entry name" value="Bact_Antivir_Def_Nuclease"/>
</dbReference>
<dbReference type="Proteomes" id="UP000075604">
    <property type="component" value="Unassembled WGS sequence"/>
</dbReference>
<dbReference type="GO" id="GO:0005524">
    <property type="term" value="F:ATP binding"/>
    <property type="evidence" value="ECO:0007669"/>
    <property type="project" value="InterPro"/>
</dbReference>
<dbReference type="GO" id="GO:0016887">
    <property type="term" value="F:ATP hydrolysis activity"/>
    <property type="evidence" value="ECO:0007669"/>
    <property type="project" value="InterPro"/>
</dbReference>
<dbReference type="PANTHER" id="PTHR43581:SF2">
    <property type="entry name" value="EXCINUCLEASE ATPASE SUBUNIT"/>
    <property type="match status" value="1"/>
</dbReference>
<evidence type="ECO:0000259" key="2">
    <source>
        <dbReference type="Pfam" id="PF13304"/>
    </source>
</evidence>
<organism evidence="3 4">
    <name type="scientific">Sorangium cellulosum</name>
    <name type="common">Polyangium cellulosum</name>
    <dbReference type="NCBI Taxonomy" id="56"/>
    <lineage>
        <taxon>Bacteria</taxon>
        <taxon>Pseudomonadati</taxon>
        <taxon>Myxococcota</taxon>
        <taxon>Polyangia</taxon>
        <taxon>Polyangiales</taxon>
        <taxon>Polyangiaceae</taxon>
        <taxon>Sorangium</taxon>
    </lineage>
</organism>
<dbReference type="InterPro" id="IPR003959">
    <property type="entry name" value="ATPase_AAA_core"/>
</dbReference>
<protein>
    <recommendedName>
        <fullName evidence="2">ATPase AAA-type core domain-containing protein</fullName>
    </recommendedName>
</protein>
<comment type="caution">
    <text evidence="3">The sequence shown here is derived from an EMBL/GenBank/DDBJ whole genome shotgun (WGS) entry which is preliminary data.</text>
</comment>
<accession>A0A150NZB2</accession>
<dbReference type="PANTHER" id="PTHR43581">
    <property type="entry name" value="ATP/GTP PHOSPHATASE"/>
    <property type="match status" value="1"/>
</dbReference>